<proteinExistence type="predicted"/>
<protein>
    <recommendedName>
        <fullName evidence="1">Helicase-associated domain-containing protein</fullName>
    </recommendedName>
</protein>
<dbReference type="InterPro" id="IPR005114">
    <property type="entry name" value="Helicase_assoc"/>
</dbReference>
<dbReference type="Pfam" id="PF03457">
    <property type="entry name" value="HA"/>
    <property type="match status" value="3"/>
</dbReference>
<evidence type="ECO:0000259" key="1">
    <source>
        <dbReference type="Pfam" id="PF03457"/>
    </source>
</evidence>
<sequence>MIPTVHPSIRPSNSIDLLDSEAMATSHHEAIIAGERAANAANEAIDSQPPQPPTTTVFVPAITVHSPAIATQNHLQINKEHLSPASPGGIGVDSRKSAAAHDFKGGQEMWNAMMYELVLYKSRNAGDANVRFDDNNPRDHGVYSWLQLQRKHYRLFSENKPSYITQERASVLETLGVQWNLRGDVFWDRMYETLQNYKMETGDTLVPRKYAKEKKIGEWVTDQRRQYKHKMSGKATLLSDERQRKLDDLGFVWSIRNRTDWNDRYQQLAEFKKESGNCAVPQMYSKNKALGKWVSKQREQYRFYLQDKPSFMSAERIDALNQLGFAWSIKGRKTSEIEELEQAYNMRTQKTVVAVAANTAVNVSLVAPVYPTTLIPIKTDIMNSEMAGIPPLPCVPQPAIGDGGGVANEVIDSTNYPIAGMDSNGAVEM</sequence>
<organism evidence="2">
    <name type="scientific">Chaetoceros debilis</name>
    <dbReference type="NCBI Taxonomy" id="122233"/>
    <lineage>
        <taxon>Eukaryota</taxon>
        <taxon>Sar</taxon>
        <taxon>Stramenopiles</taxon>
        <taxon>Ochrophyta</taxon>
        <taxon>Bacillariophyta</taxon>
        <taxon>Coscinodiscophyceae</taxon>
        <taxon>Chaetocerotophycidae</taxon>
        <taxon>Chaetocerotales</taxon>
        <taxon>Chaetocerotaceae</taxon>
        <taxon>Chaetoceros</taxon>
    </lineage>
</organism>
<dbReference type="Gene3D" id="6.10.140.530">
    <property type="match status" value="2"/>
</dbReference>
<feature type="domain" description="Helicase-associated" evidence="1">
    <location>
        <begin position="184"/>
        <end position="251"/>
    </location>
</feature>
<feature type="domain" description="Helicase-associated" evidence="1">
    <location>
        <begin position="258"/>
        <end position="325"/>
    </location>
</feature>
<dbReference type="EMBL" id="HBIO01019802">
    <property type="protein sequence ID" value="CAE0470376.1"/>
    <property type="molecule type" value="Transcribed_RNA"/>
</dbReference>
<dbReference type="AlphaFoldDB" id="A0A7S3Q9L4"/>
<reference evidence="2" key="1">
    <citation type="submission" date="2021-01" db="EMBL/GenBank/DDBJ databases">
        <authorList>
            <person name="Corre E."/>
            <person name="Pelletier E."/>
            <person name="Niang G."/>
            <person name="Scheremetjew M."/>
            <person name="Finn R."/>
            <person name="Kale V."/>
            <person name="Holt S."/>
            <person name="Cochrane G."/>
            <person name="Meng A."/>
            <person name="Brown T."/>
            <person name="Cohen L."/>
        </authorList>
    </citation>
    <scope>NUCLEOTIDE SEQUENCE</scope>
    <source>
        <strain evidence="2">MM31A-1</strain>
    </source>
</reference>
<dbReference type="PANTHER" id="PTHR33418:SF1">
    <property type="entry name" value="HELICASE-ASSOCIATED DOMAIN-CONTAINING PROTEIN"/>
    <property type="match status" value="1"/>
</dbReference>
<name>A0A7S3Q9L4_9STRA</name>
<evidence type="ECO:0000313" key="2">
    <source>
        <dbReference type="EMBL" id="CAE0470376.1"/>
    </source>
</evidence>
<feature type="domain" description="Helicase-associated" evidence="1">
    <location>
        <begin position="107"/>
        <end position="177"/>
    </location>
</feature>
<gene>
    <name evidence="2" type="ORF">CDEB00056_LOCUS15229</name>
</gene>
<accession>A0A7S3Q9L4</accession>
<dbReference type="PANTHER" id="PTHR33418">
    <property type="entry name" value="HELICASE-ASSOCIATED"/>
    <property type="match status" value="1"/>
</dbReference>